<comment type="caution">
    <text evidence="1">The sequence shown here is derived from an EMBL/GenBank/DDBJ whole genome shotgun (WGS) entry which is preliminary data.</text>
</comment>
<reference evidence="1 2" key="1">
    <citation type="submission" date="2023-08" db="EMBL/GenBank/DDBJ databases">
        <title>Black Yeasts Isolated from many extreme environments.</title>
        <authorList>
            <person name="Coleine C."/>
            <person name="Stajich J.E."/>
            <person name="Selbmann L."/>
        </authorList>
    </citation>
    <scope>NUCLEOTIDE SEQUENCE [LARGE SCALE GENOMIC DNA]</scope>
    <source>
        <strain evidence="1 2">CCFEE 5885</strain>
    </source>
</reference>
<sequence>MSLDQNSPTGSSTTYDWDGKTEFAESEADAAENLWIEVERLKEESEAQQQTIVFHKKLMVLDKAWTLLHTKLEALHQRVGKAPAGIHLTSSTLPLCGLCLDILLFAQQQPLVPGEPVDAGQMMSLAFLEHHPEGLRLIPQFHYLSEIFELLHGFRNDVNQIGCSRFEFTPRQMEVVMLATRQPSPLCAIRLCLPAVKIGNISDVAPVIKARGSLF</sequence>
<gene>
    <name evidence="1" type="ORF">LTR24_004481</name>
</gene>
<organism evidence="1 2">
    <name type="scientific">Lithohypha guttulata</name>
    <dbReference type="NCBI Taxonomy" id="1690604"/>
    <lineage>
        <taxon>Eukaryota</taxon>
        <taxon>Fungi</taxon>
        <taxon>Dikarya</taxon>
        <taxon>Ascomycota</taxon>
        <taxon>Pezizomycotina</taxon>
        <taxon>Eurotiomycetes</taxon>
        <taxon>Chaetothyriomycetidae</taxon>
        <taxon>Chaetothyriales</taxon>
        <taxon>Trichomeriaceae</taxon>
        <taxon>Lithohypha</taxon>
    </lineage>
</organism>
<name>A0ABR0KBU6_9EURO</name>
<evidence type="ECO:0000313" key="2">
    <source>
        <dbReference type="Proteomes" id="UP001345013"/>
    </source>
</evidence>
<accession>A0ABR0KBU6</accession>
<evidence type="ECO:0000313" key="1">
    <source>
        <dbReference type="EMBL" id="KAK5093220.1"/>
    </source>
</evidence>
<protein>
    <submittedName>
        <fullName evidence="1">Uncharacterized protein</fullName>
    </submittedName>
</protein>
<dbReference type="EMBL" id="JAVRRG010000046">
    <property type="protein sequence ID" value="KAK5093220.1"/>
    <property type="molecule type" value="Genomic_DNA"/>
</dbReference>
<keyword evidence="2" id="KW-1185">Reference proteome</keyword>
<dbReference type="Proteomes" id="UP001345013">
    <property type="component" value="Unassembled WGS sequence"/>
</dbReference>
<proteinExistence type="predicted"/>